<dbReference type="Pfam" id="PF10543">
    <property type="entry name" value="ORF6N"/>
    <property type="match status" value="1"/>
</dbReference>
<reference evidence="2 3" key="1">
    <citation type="submission" date="2018-06" db="EMBL/GenBank/DDBJ databases">
        <authorList>
            <consortium name="Pathogen Informatics"/>
            <person name="Doyle S."/>
        </authorList>
    </citation>
    <scope>NUCLEOTIDE SEQUENCE [LARGE SCALE GENOMIC DNA]</scope>
    <source>
        <strain evidence="2 3">NCTC10313</strain>
    </source>
</reference>
<sequence length="263" mass="30003">MTNSVSVEMLSPIAHNEIPVITTELLARLYETKPEYVRRNHNRNSERFIEGKHFFVVKGESLEKLKASLRPFQNIAPNVRKMILWTERGAARHAKMLDTEQAWEVFEQLEDCYFSQQKKSESTTTDDRTPLRDAVNMLVGKRGMAYDDAYKLIHHRFNVQHIDQLTQSQMLEAIEYIHSLVIDGPARGTAPLNGRLLLTFRNGEVVGSSMLPEDAHVATMAAFMDLAHKAHYVVIHEDDAQPIIQLLTGKKTPTKHTAMRVAE</sequence>
<dbReference type="InterPro" id="IPR018873">
    <property type="entry name" value="KilA-N_DNA-bd_domain"/>
</dbReference>
<evidence type="ECO:0000313" key="2">
    <source>
        <dbReference type="EMBL" id="STU67753.1"/>
    </source>
</evidence>
<evidence type="ECO:0000313" key="3">
    <source>
        <dbReference type="Proteomes" id="UP000254487"/>
    </source>
</evidence>
<evidence type="ECO:0000259" key="1">
    <source>
        <dbReference type="Pfam" id="PF10543"/>
    </source>
</evidence>
<dbReference type="Proteomes" id="UP000254487">
    <property type="component" value="Unassembled WGS sequence"/>
</dbReference>
<proteinExistence type="predicted"/>
<gene>
    <name evidence="2" type="primary">ant_1</name>
    <name evidence="2" type="ORF">NCTC10313_02756</name>
</gene>
<feature type="domain" description="KilA-N DNA-binding" evidence="1">
    <location>
        <begin position="12"/>
        <end position="96"/>
    </location>
</feature>
<organism evidence="2 3">
    <name type="scientific">Klebsiella pneumoniae subsp. ozaenae</name>
    <dbReference type="NCBI Taxonomy" id="574"/>
    <lineage>
        <taxon>Bacteria</taxon>
        <taxon>Pseudomonadati</taxon>
        <taxon>Pseudomonadota</taxon>
        <taxon>Gammaproteobacteria</taxon>
        <taxon>Enterobacterales</taxon>
        <taxon>Enterobacteriaceae</taxon>
        <taxon>Klebsiella/Raoultella group</taxon>
        <taxon>Klebsiella</taxon>
        <taxon>Klebsiella pneumoniae complex</taxon>
    </lineage>
</organism>
<dbReference type="EMBL" id="UGLW01000003">
    <property type="protein sequence ID" value="STU67753.1"/>
    <property type="molecule type" value="Genomic_DNA"/>
</dbReference>
<protein>
    <submittedName>
        <fullName evidence="2">Antirepressor protein Ant</fullName>
    </submittedName>
</protein>
<accession>A0A377ZE84</accession>
<dbReference type="AlphaFoldDB" id="A0A377ZE84"/>
<name>A0A377ZE84_KLEPO</name>